<keyword evidence="8" id="KW-0521">NADP</keyword>
<dbReference type="OrthoDB" id="672at2759"/>
<dbReference type="PRINTS" id="PR00368">
    <property type="entry name" value="FADPNR"/>
</dbReference>
<dbReference type="EC" id="1.8.1.9" evidence="7"/>
<dbReference type="PANTHER" id="PTHR48105">
    <property type="entry name" value="THIOREDOXIN REDUCTASE 1-RELATED-RELATED"/>
    <property type="match status" value="1"/>
</dbReference>
<dbReference type="GO" id="GO:0004791">
    <property type="term" value="F:thioredoxin-disulfide reductase (NADPH) activity"/>
    <property type="evidence" value="ECO:0007669"/>
    <property type="project" value="UniProtKB-UniRule"/>
</dbReference>
<dbReference type="Proteomes" id="UP000276133">
    <property type="component" value="Unassembled WGS sequence"/>
</dbReference>
<evidence type="ECO:0000313" key="11">
    <source>
        <dbReference type="Proteomes" id="UP000276133"/>
    </source>
</evidence>
<reference evidence="10 11" key="1">
    <citation type="journal article" date="2018" name="Sci. Rep.">
        <title>Genomic signatures of local adaptation to the degree of environmental predictability in rotifers.</title>
        <authorList>
            <person name="Franch-Gras L."/>
            <person name="Hahn C."/>
            <person name="Garcia-Roger E.M."/>
            <person name="Carmona M.J."/>
            <person name="Serra M."/>
            <person name="Gomez A."/>
        </authorList>
    </citation>
    <scope>NUCLEOTIDE SEQUENCE [LARGE SCALE GENOMIC DNA]</scope>
    <source>
        <strain evidence="10">HYR1</strain>
    </source>
</reference>
<dbReference type="AlphaFoldDB" id="A0A3M7QQ61"/>
<gene>
    <name evidence="10" type="ORF">BpHYR1_016113</name>
</gene>
<evidence type="ECO:0000256" key="4">
    <source>
        <dbReference type="ARBA" id="ARBA00023002"/>
    </source>
</evidence>
<sequence length="330" mass="35947">MIRNLVRMASTGASAVEKVIIIGSGPAAHTAAIYTSRAELKPVLFEGWMAGGVAAGGQLTTTTDVENFPGFPEGILGFELMENMKKQSERFGTRIFSETVTEINLQKRPFEIKTEDRSMLAHTVIISTGATARRMDIKGAGEDELWNKGISACAVCDGAIPMFRNKPLAVVGGGDSALEEASFLTKYGSKVYVIHRRDELRASKIMQQRARENPKIEFLFSHVVVEACGTEKLQKLIIKDLKSNQVKDLPVAGLFFAIGHEPNTKFLNGQLKLDETNYILTEKGTTKTSVPGVFAAGDVQDKRYRQAITAAGSGCMAALEVEHYLTENGL</sequence>
<organism evidence="10 11">
    <name type="scientific">Brachionus plicatilis</name>
    <name type="common">Marine rotifer</name>
    <name type="synonym">Brachionus muelleri</name>
    <dbReference type="NCBI Taxonomy" id="10195"/>
    <lineage>
        <taxon>Eukaryota</taxon>
        <taxon>Metazoa</taxon>
        <taxon>Spiralia</taxon>
        <taxon>Gnathifera</taxon>
        <taxon>Rotifera</taxon>
        <taxon>Eurotatoria</taxon>
        <taxon>Monogononta</taxon>
        <taxon>Pseudotrocha</taxon>
        <taxon>Ploima</taxon>
        <taxon>Brachionidae</taxon>
        <taxon>Brachionus</taxon>
    </lineage>
</organism>
<evidence type="ECO:0000256" key="1">
    <source>
        <dbReference type="ARBA" id="ARBA00009333"/>
    </source>
</evidence>
<dbReference type="STRING" id="10195.A0A3M7QQ61"/>
<name>A0A3M7QQ61_BRAPC</name>
<comment type="subunit">
    <text evidence="7">Homodimer.</text>
</comment>
<proteinExistence type="inferred from homology"/>
<dbReference type="Gene3D" id="3.50.50.60">
    <property type="entry name" value="FAD/NAD(P)-binding domain"/>
    <property type="match status" value="2"/>
</dbReference>
<feature type="domain" description="FAD/NAD(P)-binding" evidence="9">
    <location>
        <begin position="18"/>
        <end position="314"/>
    </location>
</feature>
<evidence type="ECO:0000256" key="7">
    <source>
        <dbReference type="RuleBase" id="RU003880"/>
    </source>
</evidence>
<evidence type="ECO:0000259" key="9">
    <source>
        <dbReference type="Pfam" id="PF07992"/>
    </source>
</evidence>
<dbReference type="EMBL" id="REGN01005381">
    <property type="protein sequence ID" value="RNA13536.1"/>
    <property type="molecule type" value="Genomic_DNA"/>
</dbReference>
<evidence type="ECO:0000256" key="6">
    <source>
        <dbReference type="ARBA" id="ARBA00023284"/>
    </source>
</evidence>
<evidence type="ECO:0000256" key="8">
    <source>
        <dbReference type="RuleBase" id="RU003881"/>
    </source>
</evidence>
<evidence type="ECO:0000256" key="2">
    <source>
        <dbReference type="ARBA" id="ARBA00022630"/>
    </source>
</evidence>
<protein>
    <recommendedName>
        <fullName evidence="7">Thioredoxin reductase</fullName>
        <ecNumber evidence="7">1.8.1.9</ecNumber>
    </recommendedName>
</protein>
<comment type="caution">
    <text evidence="10">The sequence shown here is derived from an EMBL/GenBank/DDBJ whole genome shotgun (WGS) entry which is preliminary data.</text>
</comment>
<comment type="catalytic activity">
    <reaction evidence="7">
        <text>[thioredoxin]-dithiol + NADP(+) = [thioredoxin]-disulfide + NADPH + H(+)</text>
        <dbReference type="Rhea" id="RHEA:20345"/>
        <dbReference type="Rhea" id="RHEA-COMP:10698"/>
        <dbReference type="Rhea" id="RHEA-COMP:10700"/>
        <dbReference type="ChEBI" id="CHEBI:15378"/>
        <dbReference type="ChEBI" id="CHEBI:29950"/>
        <dbReference type="ChEBI" id="CHEBI:50058"/>
        <dbReference type="ChEBI" id="CHEBI:57783"/>
        <dbReference type="ChEBI" id="CHEBI:58349"/>
        <dbReference type="EC" id="1.8.1.9"/>
    </reaction>
</comment>
<dbReference type="SUPFAM" id="SSF51905">
    <property type="entry name" value="FAD/NAD(P)-binding domain"/>
    <property type="match status" value="1"/>
</dbReference>
<keyword evidence="6 7" id="KW-0676">Redox-active center</keyword>
<keyword evidence="5" id="KW-1015">Disulfide bond</keyword>
<dbReference type="InterPro" id="IPR023753">
    <property type="entry name" value="FAD/NAD-binding_dom"/>
</dbReference>
<accession>A0A3M7QQ61</accession>
<dbReference type="PRINTS" id="PR00469">
    <property type="entry name" value="PNDRDTASEII"/>
</dbReference>
<keyword evidence="4 7" id="KW-0560">Oxidoreductase</keyword>
<dbReference type="Pfam" id="PF07992">
    <property type="entry name" value="Pyr_redox_2"/>
    <property type="match status" value="1"/>
</dbReference>
<dbReference type="PROSITE" id="PS00573">
    <property type="entry name" value="PYRIDINE_REDOX_2"/>
    <property type="match status" value="1"/>
</dbReference>
<dbReference type="InterPro" id="IPR050097">
    <property type="entry name" value="Ferredoxin-NADP_redctase_2"/>
</dbReference>
<keyword evidence="3 7" id="KW-0274">FAD</keyword>
<dbReference type="InterPro" id="IPR008255">
    <property type="entry name" value="Pyr_nucl-diS_OxRdtase_2_AS"/>
</dbReference>
<keyword evidence="2 7" id="KW-0285">Flavoprotein</keyword>
<dbReference type="InterPro" id="IPR036188">
    <property type="entry name" value="FAD/NAD-bd_sf"/>
</dbReference>
<comment type="cofactor">
    <cofactor evidence="8">
        <name>FAD</name>
        <dbReference type="ChEBI" id="CHEBI:57692"/>
    </cofactor>
    <text evidence="8">Binds 1 FAD per subunit.</text>
</comment>
<dbReference type="GO" id="GO:0019430">
    <property type="term" value="P:removal of superoxide radicals"/>
    <property type="evidence" value="ECO:0007669"/>
    <property type="project" value="UniProtKB-UniRule"/>
</dbReference>
<dbReference type="GO" id="GO:0005737">
    <property type="term" value="C:cytoplasm"/>
    <property type="evidence" value="ECO:0007669"/>
    <property type="project" value="InterPro"/>
</dbReference>
<dbReference type="InterPro" id="IPR005982">
    <property type="entry name" value="Thioredox_Rdtase"/>
</dbReference>
<dbReference type="NCBIfam" id="TIGR01292">
    <property type="entry name" value="TRX_reduct"/>
    <property type="match status" value="1"/>
</dbReference>
<evidence type="ECO:0000256" key="3">
    <source>
        <dbReference type="ARBA" id="ARBA00022827"/>
    </source>
</evidence>
<evidence type="ECO:0000313" key="10">
    <source>
        <dbReference type="EMBL" id="RNA13536.1"/>
    </source>
</evidence>
<evidence type="ECO:0000256" key="5">
    <source>
        <dbReference type="ARBA" id="ARBA00023157"/>
    </source>
</evidence>
<comment type="similarity">
    <text evidence="1 7">Belongs to the class-II pyridine nucleotide-disulfide oxidoreductase family.</text>
</comment>
<keyword evidence="11" id="KW-1185">Reference proteome</keyword>